<dbReference type="RefSeq" id="WP_278315770.1">
    <property type="nucleotide sequence ID" value="NZ_CP121464.1"/>
</dbReference>
<evidence type="ECO:0000313" key="1">
    <source>
        <dbReference type="EMBL" id="WFR77058.1"/>
    </source>
</evidence>
<dbReference type="EMBL" id="CP121464">
    <property type="protein sequence ID" value="WFR77058.1"/>
    <property type="molecule type" value="Genomic_DNA"/>
</dbReference>
<keyword evidence="2" id="KW-1185">Reference proteome</keyword>
<protein>
    <submittedName>
        <fullName evidence="1">Uncharacterized protein</fullName>
    </submittedName>
</protein>
<organism evidence="1 2">
    <name type="scientific">Janthinobacterium rivuli</name>
    <dbReference type="NCBI Taxonomy" id="2751478"/>
    <lineage>
        <taxon>Bacteria</taxon>
        <taxon>Pseudomonadati</taxon>
        <taxon>Pseudomonadota</taxon>
        <taxon>Betaproteobacteria</taxon>
        <taxon>Burkholderiales</taxon>
        <taxon>Oxalobacteraceae</taxon>
        <taxon>Janthinobacterium</taxon>
    </lineage>
</organism>
<dbReference type="Proteomes" id="UP001219584">
    <property type="component" value="Chromosome"/>
</dbReference>
<accession>A0ABY8HWT8</accession>
<gene>
    <name evidence="1" type="ORF">P9875_15145</name>
</gene>
<reference evidence="1 2" key="1">
    <citation type="submission" date="2023-04" db="EMBL/GenBank/DDBJ databases">
        <title>Nanopore sequencing of Janthinobacterium from water.</title>
        <authorList>
            <person name="Ciuchcinski K."/>
            <person name="Rokowska A."/>
            <person name="Dziewit L."/>
        </authorList>
    </citation>
    <scope>NUCLEOTIDE SEQUENCE [LARGE SCALE GENOMIC DNA]</scope>
    <source>
        <strain evidence="1 2">DEMB2</strain>
    </source>
</reference>
<evidence type="ECO:0000313" key="2">
    <source>
        <dbReference type="Proteomes" id="UP001219584"/>
    </source>
</evidence>
<sequence>MAFPSSFPDSFLKGAMMTILFNDLSWNQQEQFKTTCRRHGIDPTAVRATLSTENMGKGVLCGHPAASSAFPPDNIVQVDSIKQLKALGRGEGVDDVLGATGAAEVSYPAPLAEMAMPDLAAFGGKAVKLRNSLSRPQFQAVSDAMNAYLLGDSSRVAEYEDYINTLHFPLQMAVYAVTDLEITAADPLVVDNSSAPTSLIFGTVTVQPGGYIEARSTLQMNVQTMTIVS</sequence>
<proteinExistence type="predicted"/>
<name>A0ABY8HWT8_9BURK</name>